<evidence type="ECO:0000313" key="17">
    <source>
        <dbReference type="Proteomes" id="UP001465755"/>
    </source>
</evidence>
<keyword evidence="12" id="KW-0963">Cytoplasm</keyword>
<dbReference type="GO" id="GO:0009507">
    <property type="term" value="C:chloroplast"/>
    <property type="evidence" value="ECO:0007669"/>
    <property type="project" value="TreeGrafter"/>
</dbReference>
<comment type="caution">
    <text evidence="16">The sequence shown here is derived from an EMBL/GenBank/DDBJ whole genome shotgun (WGS) entry which is preliminary data.</text>
</comment>
<dbReference type="InterPro" id="IPR018162">
    <property type="entry name" value="Ala-tRNA-ligase_IIc_anticod-bd"/>
</dbReference>
<keyword evidence="7 12" id="KW-0067">ATP-binding</keyword>
<keyword evidence="5 12" id="KW-0547">Nucleotide-binding</keyword>
<dbReference type="SUPFAM" id="SSF55681">
    <property type="entry name" value="Class II aaRS and biotin synthetases"/>
    <property type="match status" value="1"/>
</dbReference>
<dbReference type="GO" id="GO:0005739">
    <property type="term" value="C:mitochondrion"/>
    <property type="evidence" value="ECO:0007669"/>
    <property type="project" value="UniProtKB-SubCell"/>
</dbReference>
<dbReference type="Gene3D" id="3.30.930.10">
    <property type="entry name" value="Bira Bifunctional Protein, Domain 2"/>
    <property type="match status" value="1"/>
</dbReference>
<dbReference type="InterPro" id="IPR036249">
    <property type="entry name" value="Thioredoxin-like_sf"/>
</dbReference>
<dbReference type="FunFam" id="3.30.930.10:FF:000011">
    <property type="entry name" value="Alanine--tRNA ligase, cytoplasmic"/>
    <property type="match status" value="1"/>
</dbReference>
<comment type="domain">
    <text evidence="12">Consists of three domains; the N-terminal catalytic domain, the editing domain and the C-terminal C-Ala domain. The editing domain removes incorrectly charged amino acids, while the C-Ala domain, along with tRNA(Ala), serves as a bridge to cooperatively bring together the editing and aminoacylation centers thus stimulating deacylation of misacylated tRNAs.</text>
</comment>
<evidence type="ECO:0000256" key="7">
    <source>
        <dbReference type="ARBA" id="ARBA00022840"/>
    </source>
</evidence>
<evidence type="ECO:0000256" key="12">
    <source>
        <dbReference type="HAMAP-Rule" id="MF_03133"/>
    </source>
</evidence>
<comment type="catalytic activity">
    <reaction evidence="11 12">
        <text>tRNA(Ala) + L-alanine + ATP = L-alanyl-tRNA(Ala) + AMP + diphosphate</text>
        <dbReference type="Rhea" id="RHEA:12540"/>
        <dbReference type="Rhea" id="RHEA-COMP:9657"/>
        <dbReference type="Rhea" id="RHEA-COMP:9923"/>
        <dbReference type="ChEBI" id="CHEBI:30616"/>
        <dbReference type="ChEBI" id="CHEBI:33019"/>
        <dbReference type="ChEBI" id="CHEBI:57972"/>
        <dbReference type="ChEBI" id="CHEBI:78442"/>
        <dbReference type="ChEBI" id="CHEBI:78497"/>
        <dbReference type="ChEBI" id="CHEBI:456215"/>
        <dbReference type="EC" id="6.1.1.7"/>
    </reaction>
</comment>
<dbReference type="GO" id="GO:0008270">
    <property type="term" value="F:zinc ion binding"/>
    <property type="evidence" value="ECO:0007669"/>
    <property type="project" value="UniProtKB-UniRule"/>
</dbReference>
<feature type="binding site" evidence="12">
    <location>
        <position position="952"/>
    </location>
    <ligand>
        <name>Zn(2+)</name>
        <dbReference type="ChEBI" id="CHEBI:29105"/>
    </ligand>
</feature>
<dbReference type="InterPro" id="IPR036282">
    <property type="entry name" value="Glutathione-S-Trfase_C_sf"/>
</dbReference>
<feature type="domain" description="Alanyl-transfer RNA synthetases family profile" evidence="15">
    <location>
        <begin position="241"/>
        <end position="991"/>
    </location>
</feature>
<keyword evidence="9 12" id="KW-0648">Protein biosynthesis</keyword>
<evidence type="ECO:0000256" key="13">
    <source>
        <dbReference type="SAM" id="MobiDB-lite"/>
    </source>
</evidence>
<dbReference type="Pfam" id="PF07973">
    <property type="entry name" value="tRNA_SAD"/>
    <property type="match status" value="1"/>
</dbReference>
<dbReference type="PANTHER" id="PTHR11777">
    <property type="entry name" value="ALANYL-TRNA SYNTHETASE"/>
    <property type="match status" value="1"/>
</dbReference>
<dbReference type="CDD" id="cd00673">
    <property type="entry name" value="AlaRS_core"/>
    <property type="match status" value="1"/>
</dbReference>
<dbReference type="InterPro" id="IPR003156">
    <property type="entry name" value="DHHA1_dom"/>
</dbReference>
<dbReference type="Gene3D" id="2.40.30.130">
    <property type="match status" value="1"/>
</dbReference>
<dbReference type="Gene3D" id="1.20.1050.10">
    <property type="match status" value="1"/>
</dbReference>
<dbReference type="Pfam" id="PF01411">
    <property type="entry name" value="tRNA-synt_2c"/>
    <property type="match status" value="1"/>
</dbReference>
<evidence type="ECO:0000256" key="3">
    <source>
        <dbReference type="ARBA" id="ARBA00022598"/>
    </source>
</evidence>
<dbReference type="HAMAP" id="MF_00036_B">
    <property type="entry name" value="Ala_tRNA_synth_B"/>
    <property type="match status" value="1"/>
</dbReference>
<dbReference type="InterPro" id="IPR002318">
    <property type="entry name" value="Ala-tRNA-lgiase_IIc"/>
</dbReference>
<dbReference type="Gene3D" id="3.30.980.10">
    <property type="entry name" value="Threonyl-trna Synthetase, Chain A, domain 2"/>
    <property type="match status" value="1"/>
</dbReference>
<dbReference type="InterPro" id="IPR018164">
    <property type="entry name" value="Ala-tRNA-synth_IIc_N"/>
</dbReference>
<dbReference type="EMBL" id="JALJOQ010000114">
    <property type="protein sequence ID" value="KAK9796680.1"/>
    <property type="molecule type" value="Genomic_DNA"/>
</dbReference>
<keyword evidence="3 12" id="KW-0436">Ligase</keyword>
<comment type="similarity">
    <text evidence="1">Belongs to the class-II aminoacyl-tRNA synthetase family. Alax-L subfamily.</text>
</comment>
<dbReference type="Pfam" id="PF00043">
    <property type="entry name" value="GST_C"/>
    <property type="match status" value="1"/>
</dbReference>
<dbReference type="InterPro" id="IPR023033">
    <property type="entry name" value="Ala_tRNA_ligase_euk/bac"/>
</dbReference>
<evidence type="ECO:0000256" key="6">
    <source>
        <dbReference type="ARBA" id="ARBA00022833"/>
    </source>
</evidence>
<comment type="function">
    <text evidence="12">Catalyzes the attachment of alanine to tRNA(Ala) in a two-step reaction: alanine is first activated by ATP to form Ala-AMP and then transferred to the acceptor end of tRNA(Ala). Also edits incorrectly charged tRNA(Ala) via its editing domain.</text>
</comment>
<feature type="domain" description="GST C-terminal" evidence="14">
    <location>
        <begin position="89"/>
        <end position="214"/>
    </location>
</feature>
<comment type="subcellular location">
    <subcellularLocation>
        <location evidence="12">Mitochondrion</location>
    </subcellularLocation>
    <subcellularLocation>
        <location evidence="12">Cytoplasm</location>
    </subcellularLocation>
</comment>
<dbReference type="Gene3D" id="3.40.30.10">
    <property type="entry name" value="Glutaredoxin"/>
    <property type="match status" value="1"/>
</dbReference>
<evidence type="ECO:0000313" key="16">
    <source>
        <dbReference type="EMBL" id="KAK9796680.1"/>
    </source>
</evidence>
<dbReference type="SUPFAM" id="SSF101353">
    <property type="entry name" value="Putative anticodon-binding domain of alanyl-tRNA synthetase (AlaRS)"/>
    <property type="match status" value="1"/>
</dbReference>
<dbReference type="InterPro" id="IPR004046">
    <property type="entry name" value="GST_C"/>
</dbReference>
<keyword evidence="2 12" id="KW-0820">tRNA-binding</keyword>
<dbReference type="InterPro" id="IPR050058">
    <property type="entry name" value="Ala-tRNA_ligase"/>
</dbReference>
<dbReference type="PRINTS" id="PR00980">
    <property type="entry name" value="TRNASYNTHALA"/>
</dbReference>
<evidence type="ECO:0000256" key="9">
    <source>
        <dbReference type="ARBA" id="ARBA00022917"/>
    </source>
</evidence>
<keyword evidence="4 12" id="KW-0479">Metal-binding</keyword>
<evidence type="ECO:0000256" key="8">
    <source>
        <dbReference type="ARBA" id="ARBA00022884"/>
    </source>
</evidence>
<dbReference type="PROSITE" id="PS50405">
    <property type="entry name" value="GST_CTER"/>
    <property type="match status" value="1"/>
</dbReference>
<dbReference type="GO" id="GO:0070143">
    <property type="term" value="P:mitochondrial alanyl-tRNA aminoacylation"/>
    <property type="evidence" value="ECO:0007669"/>
    <property type="project" value="UniProtKB-UniRule"/>
</dbReference>
<dbReference type="PROSITE" id="PS50860">
    <property type="entry name" value="AA_TRNA_LIGASE_II_ALA"/>
    <property type="match status" value="1"/>
</dbReference>
<comment type="subunit">
    <text evidence="12">Monomer.</text>
</comment>
<keyword evidence="17" id="KW-1185">Reference proteome</keyword>
<dbReference type="InterPro" id="IPR009000">
    <property type="entry name" value="Transl_B-barrel_sf"/>
</dbReference>
<keyword evidence="10 12" id="KW-0030">Aminoacyl-tRNA synthetase</keyword>
<feature type="binding site" evidence="12">
    <location>
        <position position="948"/>
    </location>
    <ligand>
        <name>Zn(2+)</name>
        <dbReference type="ChEBI" id="CHEBI:29105"/>
    </ligand>
</feature>
<reference evidence="16 17" key="1">
    <citation type="journal article" date="2024" name="Nat. Commun.">
        <title>Phylogenomics reveals the evolutionary origins of lichenization in chlorophyte algae.</title>
        <authorList>
            <person name="Puginier C."/>
            <person name="Libourel C."/>
            <person name="Otte J."/>
            <person name="Skaloud P."/>
            <person name="Haon M."/>
            <person name="Grisel S."/>
            <person name="Petersen M."/>
            <person name="Berrin J.G."/>
            <person name="Delaux P.M."/>
            <person name="Dal Grande F."/>
            <person name="Keller J."/>
        </authorList>
    </citation>
    <scope>NUCLEOTIDE SEQUENCE [LARGE SCALE GENOMIC DNA]</scope>
    <source>
        <strain evidence="16 17">SAG 2036</strain>
    </source>
</reference>
<evidence type="ECO:0000256" key="10">
    <source>
        <dbReference type="ARBA" id="ARBA00023146"/>
    </source>
</evidence>
<dbReference type="GO" id="GO:0002161">
    <property type="term" value="F:aminoacyl-tRNA deacylase activity"/>
    <property type="evidence" value="ECO:0007669"/>
    <property type="project" value="TreeGrafter"/>
</dbReference>
<dbReference type="InterPro" id="IPR018165">
    <property type="entry name" value="Ala-tRNA-synth_IIc_core"/>
</dbReference>
<dbReference type="FunFam" id="3.10.310.40:FF:000001">
    <property type="entry name" value="Alanine--tRNA ligase"/>
    <property type="match status" value="1"/>
</dbReference>
<dbReference type="FunFam" id="3.30.980.10:FF:000004">
    <property type="entry name" value="Alanine--tRNA ligase, cytoplasmic"/>
    <property type="match status" value="1"/>
</dbReference>
<feature type="binding site" evidence="12">
    <location>
        <position position="833"/>
    </location>
    <ligand>
        <name>Zn(2+)</name>
        <dbReference type="ChEBI" id="CHEBI:29105"/>
    </ligand>
</feature>
<evidence type="ECO:0000259" key="15">
    <source>
        <dbReference type="PROSITE" id="PS50860"/>
    </source>
</evidence>
<dbReference type="SUPFAM" id="SSF55186">
    <property type="entry name" value="ThrRS/AlaRS common domain"/>
    <property type="match status" value="1"/>
</dbReference>
<dbReference type="SUPFAM" id="SSF50447">
    <property type="entry name" value="Translation proteins"/>
    <property type="match status" value="1"/>
</dbReference>
<dbReference type="GO" id="GO:0004813">
    <property type="term" value="F:alanine-tRNA ligase activity"/>
    <property type="evidence" value="ECO:0007669"/>
    <property type="project" value="UniProtKB-UniRule"/>
</dbReference>
<name>A0AAW1NXN3_9CHLO</name>
<comment type="cofactor">
    <cofactor evidence="12">
        <name>Zn(2+)</name>
        <dbReference type="ChEBI" id="CHEBI:29105"/>
    </cofactor>
    <text evidence="12">Binds 1 zinc ion per subunit.</text>
</comment>
<dbReference type="InterPro" id="IPR045864">
    <property type="entry name" value="aa-tRNA-synth_II/BPL/LPL"/>
</dbReference>
<keyword evidence="6 12" id="KW-0862">Zinc</keyword>
<keyword evidence="12" id="KW-0496">Mitochondrion</keyword>
<organism evidence="16 17">
    <name type="scientific">Symbiochloris irregularis</name>
    <dbReference type="NCBI Taxonomy" id="706552"/>
    <lineage>
        <taxon>Eukaryota</taxon>
        <taxon>Viridiplantae</taxon>
        <taxon>Chlorophyta</taxon>
        <taxon>core chlorophytes</taxon>
        <taxon>Trebouxiophyceae</taxon>
        <taxon>Trebouxiales</taxon>
        <taxon>Trebouxiaceae</taxon>
        <taxon>Symbiochloris</taxon>
    </lineage>
</organism>
<evidence type="ECO:0000256" key="1">
    <source>
        <dbReference type="ARBA" id="ARBA00008429"/>
    </source>
</evidence>
<feature type="region of interest" description="Disordered" evidence="13">
    <location>
        <begin position="1152"/>
        <end position="1171"/>
    </location>
</feature>
<evidence type="ECO:0000256" key="11">
    <source>
        <dbReference type="ARBA" id="ARBA00048300"/>
    </source>
</evidence>
<sequence length="1184" mass="128392">MDPTARLYGSGLQALKIELVAAFAEFRLERPSFTAGVTDKTPWFQALSPQGQVPVLDTTHGPILGPYAIARYVASQGRVPELYPSAASQRMTRTQIETWVEYALGARMLLTLALGPVQGMKKLDKQWHDIALDQVMKLCKGLDLHLQSHTLLVGAHISLADVVVAAELLDFYTEMFEPNLQRQMPHLHRFLSTMYRHPKFIRVLGAELQPAQHAHKPPQSGQSPTQGPSQLSKFTNSSQIWTGDRVRNTYIEFFQTQGHTAVPSSPVVPVNDPTLLFTNAGMNQFKAVFLGTVDPSSAFARISRACDSQKCIRAGGKHNDLDDVGKDVYHHTFFEMLGNWSFGDYFKKEAIGWAWELLTQVFKLPAAQLYATYFGGDAKLGLGADEEARQIWLQYLPTERVLPFGAKDNFWEMGDQGPCGPCSELHFDRLGGGRDAAHLVNMDDPNVLEIWNLVFIQYNREPNGTLKPLPAKHVDTGMGMERVTSILQDKMSNYATDIFAPIFRAIQEASGAPTYSDKVGAEDVGGTDMAYRVVADHIRTLCFAIADGSRPGNDGREYVLRRVLRRAVRYGREKLKAPNGFFAGLVDSVVGSMGGFYPELVRARDHIHAIIEEEEVSFSRTLLKGIEHFKKAAASAQHGTLDNRAAFLLWSTHGFPIDLTELMAEEAGLRVDKEAFGALMKEEQEKSRADRAGGGAAGLKFEAEATAALQSKGVKRTDDSPKYEPVEVRTRVEAILSMEGFVGATDEARSQEGDLGVVLQRTPFYAEQGGQVADHGTIASASGSFTVHDTRVAAGYVLHVGRCKGTLRVGDTVTASIDDRRRKLILPNHTFTHVLNLALREELGDHIDQKGSIVLPDRLRFDFSHTGVVEGPALGRIEAMCEKAIGQALQVHAKEVSLQQAHTINGLRAVFGEAYPDPVRVVAIGVTVDQLLADPANPSNRQYSVEFCGGTHLGNTKQAGAFTLVSEEGVAKGVRRMVALTGDAAREAQAAAQTLHKQLASAELLDADALGAELGSLRQAIDKAIISAAEKAKMRDAAQALGKKMFELQKASIAASKAQATEAAVAGCGEALAKGQAYAVLELTVGLEPKACTEAWTAIQKAHPTLPVLFLCPDAGKGRVLAWAGVPDSLTKTISAGDWVKAVMTVLGGKGGGKPSLAQGQGPGLQKLPEAKEAAASFAQQKLK</sequence>
<dbReference type="SMART" id="SM00863">
    <property type="entry name" value="tRNA_SAD"/>
    <property type="match status" value="1"/>
</dbReference>
<evidence type="ECO:0000256" key="2">
    <source>
        <dbReference type="ARBA" id="ARBA00022555"/>
    </source>
</evidence>
<dbReference type="GO" id="GO:0005524">
    <property type="term" value="F:ATP binding"/>
    <property type="evidence" value="ECO:0007669"/>
    <property type="project" value="UniProtKB-UniRule"/>
</dbReference>
<dbReference type="Gene3D" id="3.10.310.40">
    <property type="match status" value="1"/>
</dbReference>
<dbReference type="EC" id="6.1.1.7" evidence="12"/>
<dbReference type="Pfam" id="PF02272">
    <property type="entry name" value="DHHA1"/>
    <property type="match status" value="1"/>
</dbReference>
<feature type="compositionally biased region" description="Low complexity" evidence="13">
    <location>
        <begin position="217"/>
        <end position="232"/>
    </location>
</feature>
<dbReference type="Proteomes" id="UP001465755">
    <property type="component" value="Unassembled WGS sequence"/>
</dbReference>
<dbReference type="PANTHER" id="PTHR11777:SF9">
    <property type="entry name" value="ALANINE--TRNA LIGASE, CYTOPLASMIC"/>
    <property type="match status" value="1"/>
</dbReference>
<gene>
    <name evidence="16" type="ORF">WJX73_008232</name>
</gene>
<dbReference type="SUPFAM" id="SSF47616">
    <property type="entry name" value="GST C-terminal domain-like"/>
    <property type="match status" value="1"/>
</dbReference>
<feature type="region of interest" description="Disordered" evidence="13">
    <location>
        <begin position="211"/>
        <end position="234"/>
    </location>
</feature>
<dbReference type="NCBIfam" id="TIGR00344">
    <property type="entry name" value="alaS"/>
    <property type="match status" value="1"/>
</dbReference>
<evidence type="ECO:0000256" key="4">
    <source>
        <dbReference type="ARBA" id="ARBA00022723"/>
    </source>
</evidence>
<accession>A0AAW1NXN3</accession>
<proteinExistence type="inferred from homology"/>
<evidence type="ECO:0000256" key="5">
    <source>
        <dbReference type="ARBA" id="ARBA00022741"/>
    </source>
</evidence>
<dbReference type="GO" id="GO:0000049">
    <property type="term" value="F:tRNA binding"/>
    <property type="evidence" value="ECO:0007669"/>
    <property type="project" value="UniProtKB-KW"/>
</dbReference>
<feature type="binding site" evidence="12">
    <location>
        <position position="829"/>
    </location>
    <ligand>
        <name>Zn(2+)</name>
        <dbReference type="ChEBI" id="CHEBI:29105"/>
    </ligand>
</feature>
<keyword evidence="8 12" id="KW-0694">RNA-binding</keyword>
<dbReference type="InterPro" id="IPR010987">
    <property type="entry name" value="Glutathione-S-Trfase_C-like"/>
</dbReference>
<evidence type="ECO:0000259" key="14">
    <source>
        <dbReference type="PROSITE" id="PS50405"/>
    </source>
</evidence>
<dbReference type="SUPFAM" id="SSF52833">
    <property type="entry name" value="Thioredoxin-like"/>
    <property type="match status" value="1"/>
</dbReference>
<dbReference type="InterPro" id="IPR018163">
    <property type="entry name" value="Thr/Ala-tRNA-synth_IIc_edit"/>
</dbReference>
<protein>
    <recommendedName>
        <fullName evidence="12">Alanine--tRNA ligase</fullName>
        <ecNumber evidence="12">6.1.1.7</ecNumber>
    </recommendedName>
    <alternativeName>
        <fullName evidence="12">Alanyl-tRNA synthetase</fullName>
        <shortName evidence="12">AlaRS</shortName>
    </alternativeName>
</protein>
<dbReference type="AlphaFoldDB" id="A0AAW1NXN3"/>
<dbReference type="InterPro" id="IPR012947">
    <property type="entry name" value="tRNA_SAD"/>
</dbReference>